<feature type="region of interest" description="Disordered" evidence="1">
    <location>
        <begin position="20"/>
        <end position="75"/>
    </location>
</feature>
<dbReference type="Gramene" id="Manes.12G082700.1.v8.1">
    <property type="protein sequence ID" value="Manes.12G082700.1.v8.1.CDS.1"/>
    <property type="gene ID" value="Manes.12G082700.v8.1"/>
</dbReference>
<protein>
    <submittedName>
        <fullName evidence="2">Uncharacterized protein</fullName>
    </submittedName>
</protein>
<organism evidence="2 3">
    <name type="scientific">Manihot esculenta</name>
    <name type="common">Cassava</name>
    <name type="synonym">Jatropha manihot</name>
    <dbReference type="NCBI Taxonomy" id="3983"/>
    <lineage>
        <taxon>Eukaryota</taxon>
        <taxon>Viridiplantae</taxon>
        <taxon>Streptophyta</taxon>
        <taxon>Embryophyta</taxon>
        <taxon>Tracheophyta</taxon>
        <taxon>Spermatophyta</taxon>
        <taxon>Magnoliopsida</taxon>
        <taxon>eudicotyledons</taxon>
        <taxon>Gunneridae</taxon>
        <taxon>Pentapetalae</taxon>
        <taxon>rosids</taxon>
        <taxon>fabids</taxon>
        <taxon>Malpighiales</taxon>
        <taxon>Euphorbiaceae</taxon>
        <taxon>Crotonoideae</taxon>
        <taxon>Manihoteae</taxon>
        <taxon>Manihot</taxon>
    </lineage>
</organism>
<proteinExistence type="predicted"/>
<comment type="caution">
    <text evidence="2">The sequence shown here is derived from an EMBL/GenBank/DDBJ whole genome shotgun (WGS) entry which is preliminary data.</text>
</comment>
<dbReference type="EMBL" id="CM004398">
    <property type="protein sequence ID" value="OAY35227.1"/>
    <property type="molecule type" value="Genomic_DNA"/>
</dbReference>
<name>A0A2C9UUP3_MANES</name>
<sequence>MNYLNRVCIAASVAVVQGHPDQGSRWRSSAKSLQPGNRRFFSTGNPSELGPLTGAAGSDCDGVPESPRSVEGPREYDESLRRVMYLNCWGQG</sequence>
<dbReference type="AlphaFoldDB" id="A0A2C9UUP3"/>
<dbReference type="InterPro" id="IPR022251">
    <property type="entry name" value="DUF3774_wound-induced"/>
</dbReference>
<dbReference type="OMA" id="VNSHADH"/>
<evidence type="ECO:0000313" key="3">
    <source>
        <dbReference type="Proteomes" id="UP000091857"/>
    </source>
</evidence>
<keyword evidence="3" id="KW-1185">Reference proteome</keyword>
<dbReference type="Proteomes" id="UP000091857">
    <property type="component" value="Chromosome 12"/>
</dbReference>
<evidence type="ECO:0000256" key="1">
    <source>
        <dbReference type="SAM" id="MobiDB-lite"/>
    </source>
</evidence>
<gene>
    <name evidence="2" type="ORF">MANES_12G082700v8</name>
</gene>
<evidence type="ECO:0000313" key="2">
    <source>
        <dbReference type="EMBL" id="OAY35227.1"/>
    </source>
</evidence>
<accession>A0A2C9UUP3</accession>
<dbReference type="Pfam" id="PF12609">
    <property type="entry name" value="DUF3774"/>
    <property type="match status" value="1"/>
</dbReference>
<feature type="compositionally biased region" description="Polar residues" evidence="1">
    <location>
        <begin position="25"/>
        <end position="46"/>
    </location>
</feature>
<reference evidence="3" key="1">
    <citation type="journal article" date="2016" name="Nat. Biotechnol.">
        <title>Sequencing wild and cultivated cassava and related species reveals extensive interspecific hybridization and genetic diversity.</title>
        <authorList>
            <person name="Bredeson J.V."/>
            <person name="Lyons J.B."/>
            <person name="Prochnik S.E."/>
            <person name="Wu G.A."/>
            <person name="Ha C.M."/>
            <person name="Edsinger-Gonzales E."/>
            <person name="Grimwood J."/>
            <person name="Schmutz J."/>
            <person name="Rabbi I.Y."/>
            <person name="Egesi C."/>
            <person name="Nauluvula P."/>
            <person name="Lebot V."/>
            <person name="Ndunguru J."/>
            <person name="Mkamilo G."/>
            <person name="Bart R.S."/>
            <person name="Setter T.L."/>
            <person name="Gleadow R.M."/>
            <person name="Kulakow P."/>
            <person name="Ferguson M.E."/>
            <person name="Rounsley S."/>
            <person name="Rokhsar D.S."/>
        </authorList>
    </citation>
    <scope>NUCLEOTIDE SEQUENCE [LARGE SCALE GENOMIC DNA]</scope>
    <source>
        <strain evidence="3">cv. AM560-2</strain>
    </source>
</reference>